<dbReference type="InterPro" id="IPR018967">
    <property type="entry name" value="FeS-contain_CDGSH-typ"/>
</dbReference>
<sequence length="81" mass="8692">MSETTPIIAQKAPYAVEVEAGKTYFWCACGRSQTQPFCDGSHKATGLSPVRFTAEASKKAFLCGCKQSARSPFCDGTHKGL</sequence>
<dbReference type="InterPro" id="IPR052950">
    <property type="entry name" value="CISD"/>
</dbReference>
<keyword evidence="3" id="KW-0408">Iron</keyword>
<evidence type="ECO:0000256" key="3">
    <source>
        <dbReference type="ARBA" id="ARBA00023004"/>
    </source>
</evidence>
<dbReference type="GO" id="GO:0051537">
    <property type="term" value="F:2 iron, 2 sulfur cluster binding"/>
    <property type="evidence" value="ECO:0007669"/>
    <property type="project" value="UniProtKB-KW"/>
</dbReference>
<keyword evidence="4" id="KW-0411">Iron-sulfur</keyword>
<evidence type="ECO:0000259" key="5">
    <source>
        <dbReference type="SMART" id="SM00704"/>
    </source>
</evidence>
<dbReference type="Gene3D" id="3.40.5.90">
    <property type="entry name" value="CDGSH iron-sulfur domain, mitoNEET-type"/>
    <property type="match status" value="2"/>
</dbReference>
<dbReference type="SMART" id="SM00704">
    <property type="entry name" value="ZnF_CDGSH"/>
    <property type="match status" value="2"/>
</dbReference>
<dbReference type="EMBL" id="QDDR01000022">
    <property type="protein sequence ID" value="PVE44874.1"/>
    <property type="molecule type" value="Genomic_DNA"/>
</dbReference>
<dbReference type="GO" id="GO:0005737">
    <property type="term" value="C:cytoplasm"/>
    <property type="evidence" value="ECO:0007669"/>
    <property type="project" value="UniProtKB-ARBA"/>
</dbReference>
<dbReference type="RefSeq" id="WP_107751697.1">
    <property type="nucleotide sequence ID" value="NZ_QBKF01000005.1"/>
</dbReference>
<feature type="domain" description="Iron-binding zinc finger CDGSH type" evidence="5">
    <location>
        <begin position="49"/>
        <end position="79"/>
    </location>
</feature>
<dbReference type="PANTHER" id="PTHR46491">
    <property type="entry name" value="CDGSH IRON SULFUR DOMAIN PROTEIN HOMOLOG"/>
    <property type="match status" value="1"/>
</dbReference>
<reference evidence="6 7" key="1">
    <citation type="journal article" date="2011" name="Syst. Appl. Microbiol.">
        <title>Defluviimonas denitrificans gen. nov., sp. nov., and Pararhodobacter aggregans gen. nov., sp. nov., non-phototrophic Rhodobacteraceae from the biofilter of a marine aquaculture.</title>
        <authorList>
            <person name="Foesel B.U."/>
            <person name="Drake H.L."/>
            <person name="Schramm A."/>
        </authorList>
    </citation>
    <scope>NUCLEOTIDE SEQUENCE [LARGE SCALE GENOMIC DNA]</scope>
    <source>
        <strain evidence="6 7">D1-19</strain>
    </source>
</reference>
<comment type="caution">
    <text evidence="6">The sequence shown here is derived from an EMBL/GenBank/DDBJ whole genome shotgun (WGS) entry which is preliminary data.</text>
</comment>
<dbReference type="OrthoDB" id="9795032at2"/>
<evidence type="ECO:0000256" key="2">
    <source>
        <dbReference type="ARBA" id="ARBA00022723"/>
    </source>
</evidence>
<keyword evidence="1" id="KW-0001">2Fe-2S</keyword>
<dbReference type="Proteomes" id="UP000244810">
    <property type="component" value="Unassembled WGS sequence"/>
</dbReference>
<evidence type="ECO:0000256" key="4">
    <source>
        <dbReference type="ARBA" id="ARBA00023014"/>
    </source>
</evidence>
<dbReference type="Pfam" id="PF09360">
    <property type="entry name" value="zf-CDGSH"/>
    <property type="match status" value="2"/>
</dbReference>
<accession>A0A2T7UJN0</accession>
<proteinExistence type="predicted"/>
<dbReference type="PANTHER" id="PTHR46491:SF3">
    <property type="entry name" value="CDGSH IRON-SULFUR DOMAIN-CONTAINING PROTEIN 3, MITOCHONDRIAL"/>
    <property type="match status" value="1"/>
</dbReference>
<dbReference type="AlphaFoldDB" id="A0A2T7UJN0"/>
<keyword evidence="2" id="KW-0479">Metal-binding</keyword>
<keyword evidence="7" id="KW-1185">Reference proteome</keyword>
<name>A0A2T7UJN0_9RHOB</name>
<dbReference type="InterPro" id="IPR042216">
    <property type="entry name" value="MitoNEET_CISD"/>
</dbReference>
<evidence type="ECO:0000313" key="6">
    <source>
        <dbReference type="EMBL" id="PVE44874.1"/>
    </source>
</evidence>
<organism evidence="6 7">
    <name type="scientific">Pararhodobacter aggregans</name>
    <dbReference type="NCBI Taxonomy" id="404875"/>
    <lineage>
        <taxon>Bacteria</taxon>
        <taxon>Pseudomonadati</taxon>
        <taxon>Pseudomonadota</taxon>
        <taxon>Alphaproteobacteria</taxon>
        <taxon>Rhodobacterales</taxon>
        <taxon>Paracoccaceae</taxon>
        <taxon>Pararhodobacter</taxon>
    </lineage>
</organism>
<evidence type="ECO:0000313" key="7">
    <source>
        <dbReference type="Proteomes" id="UP000244810"/>
    </source>
</evidence>
<evidence type="ECO:0000256" key="1">
    <source>
        <dbReference type="ARBA" id="ARBA00022714"/>
    </source>
</evidence>
<feature type="domain" description="Iron-binding zinc finger CDGSH type" evidence="5">
    <location>
        <begin position="11"/>
        <end position="48"/>
    </location>
</feature>
<gene>
    <name evidence="6" type="ORF">DDE23_24415</name>
</gene>
<dbReference type="GO" id="GO:0046872">
    <property type="term" value="F:metal ion binding"/>
    <property type="evidence" value="ECO:0007669"/>
    <property type="project" value="UniProtKB-KW"/>
</dbReference>
<protein>
    <submittedName>
        <fullName evidence="6">Glutamate synthase</fullName>
    </submittedName>
</protein>